<feature type="domain" description="Penicillin-binding protein dimerisation" evidence="5">
    <location>
        <begin position="59"/>
        <end position="201"/>
    </location>
</feature>
<organism evidence="7 9">
    <name type="scientific">Fusicatenibacter saccharivorans</name>
    <dbReference type="NCBI Taxonomy" id="1150298"/>
    <lineage>
        <taxon>Bacteria</taxon>
        <taxon>Bacillati</taxon>
        <taxon>Bacillota</taxon>
        <taxon>Clostridia</taxon>
        <taxon>Lachnospirales</taxon>
        <taxon>Lachnospiraceae</taxon>
        <taxon>Fusicatenibacter</taxon>
    </lineage>
</organism>
<dbReference type="Pfam" id="PF00905">
    <property type="entry name" value="Transpeptidase"/>
    <property type="match status" value="1"/>
</dbReference>
<comment type="similarity">
    <text evidence="2">Belongs to the transpeptidase family.</text>
</comment>
<proteinExistence type="inferred from homology"/>
<dbReference type="EMBL" id="CYYV01000005">
    <property type="protein sequence ID" value="CUO03024.1"/>
    <property type="molecule type" value="Genomic_DNA"/>
</dbReference>
<accession>A0A174JFP5</accession>
<dbReference type="Proteomes" id="UP000095709">
    <property type="component" value="Unassembled WGS sequence"/>
</dbReference>
<name>A0A174JFP5_9FIRM</name>
<keyword evidence="3" id="KW-0472">Membrane</keyword>
<dbReference type="Proteomes" id="UP000095706">
    <property type="component" value="Unassembled WGS sequence"/>
</dbReference>
<gene>
    <name evidence="7" type="primary">penA</name>
    <name evidence="6" type="synonym">penA_1</name>
    <name evidence="6" type="ORF">ERS852406_01114</name>
    <name evidence="7" type="ORF">ERS852498_00967</name>
</gene>
<evidence type="ECO:0000256" key="2">
    <source>
        <dbReference type="ARBA" id="ARBA00007171"/>
    </source>
</evidence>
<evidence type="ECO:0000259" key="5">
    <source>
        <dbReference type="Pfam" id="PF03717"/>
    </source>
</evidence>
<dbReference type="InterPro" id="IPR012338">
    <property type="entry name" value="Beta-lactam/transpept-like"/>
</dbReference>
<reference evidence="8 9" key="1">
    <citation type="submission" date="2015-09" db="EMBL/GenBank/DDBJ databases">
        <authorList>
            <consortium name="Pathogen Informatics"/>
        </authorList>
    </citation>
    <scope>NUCLEOTIDE SEQUENCE [LARGE SCALE GENOMIC DNA]</scope>
    <source>
        <strain evidence="6 8">2789STDY5608849</strain>
        <strain evidence="7 9">2789STDY5834885</strain>
    </source>
</reference>
<dbReference type="InterPro" id="IPR050515">
    <property type="entry name" value="Beta-lactam/transpept"/>
</dbReference>
<dbReference type="InterPro" id="IPR001460">
    <property type="entry name" value="PCN-bd_Tpept"/>
</dbReference>
<dbReference type="InterPro" id="IPR036138">
    <property type="entry name" value="PBP_dimer_sf"/>
</dbReference>
<evidence type="ECO:0000256" key="1">
    <source>
        <dbReference type="ARBA" id="ARBA00004370"/>
    </source>
</evidence>
<dbReference type="PANTHER" id="PTHR30627:SF1">
    <property type="entry name" value="PEPTIDOGLYCAN D,D-TRANSPEPTIDASE FTSI"/>
    <property type="match status" value="1"/>
</dbReference>
<evidence type="ECO:0000313" key="7">
    <source>
        <dbReference type="EMBL" id="CUO98534.1"/>
    </source>
</evidence>
<dbReference type="SUPFAM" id="SSF56601">
    <property type="entry name" value="beta-lactamase/transpeptidase-like"/>
    <property type="match status" value="1"/>
</dbReference>
<dbReference type="Gene3D" id="3.90.1310.10">
    <property type="entry name" value="Penicillin-binding protein 2a (Domain 2)"/>
    <property type="match status" value="1"/>
</dbReference>
<sequence length="581" mass="64062">MGYSMRKNKTYHRKKTVLLWVLCMGMMVGLAGRLVYLCVFRSVYYSEKADDLHERERGIKAARGRILDANGEVLAANRTVCTISVIHSQIEEPEAVIAMLVKELGISEETARKRVEKRSSIERVKTNVDKKTGDTIRSYGYAGVKVDEDFKRYYPKGKLASRVIGFTGGDNQGIIGLEVEYEEILKGINGKILTTTDARGIEQNGIGESRQEPVAGRDLKVSLDVNIQAYCQQAAEKAMAEKQADSVSILLMNPQNGEIYACVNVPEFDLNDPFTLQQDTTGLSEKEIQDLLNQMWRNACINDTYEPGSTFKIITMSAGLSEGVVSPNDSFFCPGYKIVEDRRIHCHKRTGHGAENFVQGAQNSCNPVFIEVGLRLGVEKFCDYFRNFGLMEKTGIDLPGEASTIMHKEENIGEVELATMAFGQSFQITPIRLAATVSALVNGGKMVTPHVATDVLDEEGNVVKHLNFPEKEGVLSEETSRTVREILESVVSEGSGKNAYLEGYSIGGKTATSQTLPRSANRYISSFLGFTPAEHPTVLGLCIIRNPQGVYYGGTICAPVIRDIFSNVLPYLGIGHNSQET</sequence>
<dbReference type="GO" id="GO:0071555">
    <property type="term" value="P:cell wall organization"/>
    <property type="evidence" value="ECO:0007669"/>
    <property type="project" value="TreeGrafter"/>
</dbReference>
<evidence type="ECO:0000256" key="3">
    <source>
        <dbReference type="ARBA" id="ARBA00023136"/>
    </source>
</evidence>
<evidence type="ECO:0000259" key="4">
    <source>
        <dbReference type="Pfam" id="PF00905"/>
    </source>
</evidence>
<dbReference type="Pfam" id="PF03717">
    <property type="entry name" value="PBP_dimer"/>
    <property type="match status" value="1"/>
</dbReference>
<evidence type="ECO:0000313" key="8">
    <source>
        <dbReference type="Proteomes" id="UP000095706"/>
    </source>
</evidence>
<evidence type="ECO:0000313" key="6">
    <source>
        <dbReference type="EMBL" id="CUO03024.1"/>
    </source>
</evidence>
<dbReference type="Gene3D" id="3.30.450.330">
    <property type="match status" value="1"/>
</dbReference>
<protein>
    <submittedName>
        <fullName evidence="7">Penicillin-binding protein 2</fullName>
    </submittedName>
</protein>
<dbReference type="PANTHER" id="PTHR30627">
    <property type="entry name" value="PEPTIDOGLYCAN D,D-TRANSPEPTIDASE"/>
    <property type="match status" value="1"/>
</dbReference>
<dbReference type="SUPFAM" id="SSF56519">
    <property type="entry name" value="Penicillin binding protein dimerisation domain"/>
    <property type="match status" value="1"/>
</dbReference>
<comment type="subcellular location">
    <subcellularLocation>
        <location evidence="1">Membrane</location>
    </subcellularLocation>
</comment>
<dbReference type="Gene3D" id="3.40.710.10">
    <property type="entry name" value="DD-peptidase/beta-lactamase superfamily"/>
    <property type="match status" value="1"/>
</dbReference>
<dbReference type="EMBL" id="CZAL01000004">
    <property type="protein sequence ID" value="CUO98534.1"/>
    <property type="molecule type" value="Genomic_DNA"/>
</dbReference>
<dbReference type="GO" id="GO:0005886">
    <property type="term" value="C:plasma membrane"/>
    <property type="evidence" value="ECO:0007669"/>
    <property type="project" value="TreeGrafter"/>
</dbReference>
<dbReference type="AlphaFoldDB" id="A0A174JFP5"/>
<evidence type="ECO:0000313" key="9">
    <source>
        <dbReference type="Proteomes" id="UP000095709"/>
    </source>
</evidence>
<feature type="domain" description="Penicillin-binding protein transpeptidase" evidence="4">
    <location>
        <begin position="248"/>
        <end position="565"/>
    </location>
</feature>
<dbReference type="GO" id="GO:0008658">
    <property type="term" value="F:penicillin binding"/>
    <property type="evidence" value="ECO:0007669"/>
    <property type="project" value="InterPro"/>
</dbReference>
<dbReference type="InterPro" id="IPR005311">
    <property type="entry name" value="PBP_dimer"/>
</dbReference>